<dbReference type="CDD" id="cd08342">
    <property type="entry name" value="HPPD_N_like"/>
    <property type="match status" value="1"/>
</dbReference>
<organism evidence="7 8">
    <name type="scientific">Tumebacillus algifaecis</name>
    <dbReference type="NCBI Taxonomy" id="1214604"/>
    <lineage>
        <taxon>Bacteria</taxon>
        <taxon>Bacillati</taxon>
        <taxon>Bacillota</taxon>
        <taxon>Bacilli</taxon>
        <taxon>Bacillales</taxon>
        <taxon>Alicyclobacillaceae</taxon>
        <taxon>Tumebacillus</taxon>
    </lineage>
</organism>
<dbReference type="KEGG" id="tab:CIG75_16375"/>
<evidence type="ECO:0000313" key="8">
    <source>
        <dbReference type="Proteomes" id="UP000214688"/>
    </source>
</evidence>
<dbReference type="PROSITE" id="PS51819">
    <property type="entry name" value="VOC"/>
    <property type="match status" value="2"/>
</dbReference>
<keyword evidence="7" id="KW-0560">Oxidoreductase</keyword>
<dbReference type="FunFam" id="3.10.180.10:FF:000001">
    <property type="entry name" value="4-hydroxyphenylpyruvate dioxygenase"/>
    <property type="match status" value="1"/>
</dbReference>
<evidence type="ECO:0000256" key="5">
    <source>
        <dbReference type="PIRSR" id="PIRSR009283-1"/>
    </source>
</evidence>
<dbReference type="EMBL" id="CP022657">
    <property type="protein sequence ID" value="ASS76372.1"/>
    <property type="molecule type" value="Genomic_DNA"/>
</dbReference>
<feature type="domain" description="VOC" evidence="6">
    <location>
        <begin position="191"/>
        <end position="345"/>
    </location>
</feature>
<keyword evidence="7" id="KW-0223">Dioxygenase</keyword>
<dbReference type="InterPro" id="IPR037523">
    <property type="entry name" value="VOC_core"/>
</dbReference>
<dbReference type="InterPro" id="IPR005956">
    <property type="entry name" value="4OHPhenylPyrv_dOase"/>
</dbReference>
<evidence type="ECO:0000256" key="3">
    <source>
        <dbReference type="ARBA" id="ARBA00022737"/>
    </source>
</evidence>
<feature type="domain" description="VOC" evidence="6">
    <location>
        <begin position="34"/>
        <end position="164"/>
    </location>
</feature>
<dbReference type="AlphaFoldDB" id="A0A223D440"/>
<protein>
    <submittedName>
        <fullName evidence="7">4-hydroxyphenylpyruvate dioxygenase</fullName>
    </submittedName>
</protein>
<keyword evidence="7" id="KW-0670">Pyruvate</keyword>
<dbReference type="InterPro" id="IPR041736">
    <property type="entry name" value="4OHPhenylPyrv_dOase_N"/>
</dbReference>
<dbReference type="PIRSF" id="PIRSF009283">
    <property type="entry name" value="HPP_dOase"/>
    <property type="match status" value="1"/>
</dbReference>
<dbReference type="PANTHER" id="PTHR11959">
    <property type="entry name" value="4-HYDROXYPHENYLPYRUVATE DIOXYGENASE"/>
    <property type="match status" value="1"/>
</dbReference>
<reference evidence="7 8" key="1">
    <citation type="journal article" date="2015" name="Int. J. Syst. Evol. Microbiol.">
        <title>Tumebacillus algifaecis sp. nov., isolated from decomposing algal scum.</title>
        <authorList>
            <person name="Wu Y.F."/>
            <person name="Zhang B."/>
            <person name="Xing P."/>
            <person name="Wu Q.L."/>
            <person name="Liu S.J."/>
        </authorList>
    </citation>
    <scope>NUCLEOTIDE SEQUENCE [LARGE SCALE GENOMIC DNA]</scope>
    <source>
        <strain evidence="7 8">THMBR28</strain>
    </source>
</reference>
<comment type="cofactor">
    <cofactor evidence="5">
        <name>Fe cation</name>
        <dbReference type="ChEBI" id="CHEBI:24875"/>
    </cofactor>
    <text evidence="5">Binds 1 Fe cation per subunit.</text>
</comment>
<dbReference type="InterPro" id="IPR029068">
    <property type="entry name" value="Glyas_Bleomycin-R_OHBP_Dase"/>
</dbReference>
<evidence type="ECO:0000313" key="7">
    <source>
        <dbReference type="EMBL" id="ASS76372.1"/>
    </source>
</evidence>
<feature type="binding site" evidence="5">
    <location>
        <position position="194"/>
    </location>
    <ligand>
        <name>Fe cation</name>
        <dbReference type="ChEBI" id="CHEBI:24875"/>
    </ligand>
</feature>
<dbReference type="GO" id="GO:0003868">
    <property type="term" value="F:4-hydroxyphenylpyruvate dioxygenase activity"/>
    <property type="evidence" value="ECO:0007669"/>
    <property type="project" value="InterPro"/>
</dbReference>
<feature type="binding site" evidence="5">
    <location>
        <position position="356"/>
    </location>
    <ligand>
        <name>Fe cation</name>
        <dbReference type="ChEBI" id="CHEBI:24875"/>
    </ligand>
</feature>
<keyword evidence="8" id="KW-1185">Reference proteome</keyword>
<dbReference type="Pfam" id="PF00903">
    <property type="entry name" value="Glyoxalase"/>
    <property type="match status" value="1"/>
</dbReference>
<evidence type="ECO:0000256" key="2">
    <source>
        <dbReference type="ARBA" id="ARBA00022723"/>
    </source>
</evidence>
<dbReference type="Gene3D" id="3.10.180.10">
    <property type="entry name" value="2,3-Dihydroxybiphenyl 1,2-Dioxygenase, domain 1"/>
    <property type="match status" value="2"/>
</dbReference>
<keyword evidence="4 5" id="KW-0408">Iron</keyword>
<evidence type="ECO:0000256" key="1">
    <source>
        <dbReference type="ARBA" id="ARBA00005877"/>
    </source>
</evidence>
<evidence type="ECO:0000256" key="4">
    <source>
        <dbReference type="ARBA" id="ARBA00023004"/>
    </source>
</evidence>
<dbReference type="InterPro" id="IPR041735">
    <property type="entry name" value="4OHPhenylPyrv_dOase_C"/>
</dbReference>
<evidence type="ECO:0000259" key="6">
    <source>
        <dbReference type="PROSITE" id="PS51819"/>
    </source>
</evidence>
<dbReference type="InterPro" id="IPR004360">
    <property type="entry name" value="Glyas_Fos-R_dOase_dom"/>
</dbReference>
<proteinExistence type="inferred from homology"/>
<dbReference type="NCBIfam" id="TIGR01263">
    <property type="entry name" value="4HPPD"/>
    <property type="match status" value="1"/>
</dbReference>
<name>A0A223D440_9BACL</name>
<dbReference type="CDD" id="cd07250">
    <property type="entry name" value="HPPD_C_like"/>
    <property type="match status" value="1"/>
</dbReference>
<dbReference type="SUPFAM" id="SSF54593">
    <property type="entry name" value="Glyoxalase/Bleomycin resistance protein/Dihydroxybiphenyl dioxygenase"/>
    <property type="match status" value="1"/>
</dbReference>
<dbReference type="Proteomes" id="UP000214688">
    <property type="component" value="Chromosome"/>
</dbReference>
<dbReference type="GO" id="GO:0046872">
    <property type="term" value="F:metal ion binding"/>
    <property type="evidence" value="ECO:0007669"/>
    <property type="project" value="UniProtKB-KW"/>
</dbReference>
<dbReference type="PANTHER" id="PTHR11959:SF1">
    <property type="entry name" value="4-HYDROXYPHENYLPYRUVATE DIOXYGENASE"/>
    <property type="match status" value="1"/>
</dbReference>
<feature type="binding site" evidence="5">
    <location>
        <position position="277"/>
    </location>
    <ligand>
        <name>Fe cation</name>
        <dbReference type="ChEBI" id="CHEBI:24875"/>
    </ligand>
</feature>
<dbReference type="GO" id="GO:0006572">
    <property type="term" value="P:L-tyrosine catabolic process"/>
    <property type="evidence" value="ECO:0007669"/>
    <property type="project" value="TreeGrafter"/>
</dbReference>
<comment type="similarity">
    <text evidence="1">Belongs to the 4HPPD family.</text>
</comment>
<sequence length="388" mass="43797">MGTCQTGKSTFEKPFNSRGKWIMAEQMDLLPLRHVDFVEFYVGNAKQAAFYLAGAFGFKPVAYKGLETGSRDRVSYLMQSGDINIVLTGTLIEDNEIAQHVKTHGDGVKDIAMRVDDATSSYHEAIKRGAKSAFEPIELSDEHGTVKLAAIYTYGETLHTFVERDNYKGVFLPGFTAYNGNMPINNAGLVACDHIVGNVEEGKMNEWMDFYARVLGFSQLISFDDNDISTEYTALMSKVMQNGTGRIKFPINEPAQGKKKSQIEEYLDFYNGPGAQHMALLTHDIIETVAKLRENGVEFLNVPDTYYEDLKSRVGEIDEEIEEIKKLNLLVDRDEDGYLLQIFTKPIMDRPTFFFEIIQRKGAKSFGKGNFRALFEAIEREQELRGTL</sequence>
<accession>A0A223D440</accession>
<keyword evidence="2 5" id="KW-0479">Metal-binding</keyword>
<dbReference type="Pfam" id="PF14696">
    <property type="entry name" value="Glyoxalase_5"/>
    <property type="match status" value="1"/>
</dbReference>
<gene>
    <name evidence="7" type="primary">hppD</name>
    <name evidence="7" type="ORF">CIG75_16375</name>
</gene>
<keyword evidence="3" id="KW-0677">Repeat</keyword>